<dbReference type="EMBL" id="JTDY01001066">
    <property type="protein sequence ID" value="KOB74979.1"/>
    <property type="molecule type" value="Genomic_DNA"/>
</dbReference>
<proteinExistence type="predicted"/>
<dbReference type="Proteomes" id="UP000037510">
    <property type="component" value="Unassembled WGS sequence"/>
</dbReference>
<organism evidence="1 2">
    <name type="scientific">Operophtera brumata</name>
    <name type="common">Winter moth</name>
    <name type="synonym">Phalaena brumata</name>
    <dbReference type="NCBI Taxonomy" id="104452"/>
    <lineage>
        <taxon>Eukaryota</taxon>
        <taxon>Metazoa</taxon>
        <taxon>Ecdysozoa</taxon>
        <taxon>Arthropoda</taxon>
        <taxon>Hexapoda</taxon>
        <taxon>Insecta</taxon>
        <taxon>Pterygota</taxon>
        <taxon>Neoptera</taxon>
        <taxon>Endopterygota</taxon>
        <taxon>Lepidoptera</taxon>
        <taxon>Glossata</taxon>
        <taxon>Ditrysia</taxon>
        <taxon>Geometroidea</taxon>
        <taxon>Geometridae</taxon>
        <taxon>Larentiinae</taxon>
        <taxon>Operophtera</taxon>
    </lineage>
</organism>
<accession>A0A0L7LHY7</accession>
<reference evidence="1 2" key="1">
    <citation type="journal article" date="2015" name="Genome Biol. Evol.">
        <title>The genome of winter moth (Operophtera brumata) provides a genomic perspective on sexual dimorphism and phenology.</title>
        <authorList>
            <person name="Derks M.F."/>
            <person name="Smit S."/>
            <person name="Salis L."/>
            <person name="Schijlen E."/>
            <person name="Bossers A."/>
            <person name="Mateman C."/>
            <person name="Pijl A.S."/>
            <person name="de Ridder D."/>
            <person name="Groenen M.A."/>
            <person name="Visser M.E."/>
            <person name="Megens H.J."/>
        </authorList>
    </citation>
    <scope>NUCLEOTIDE SEQUENCE [LARGE SCALE GENOMIC DNA]</scope>
    <source>
        <strain evidence="1">WM2013NL</strain>
        <tissue evidence="1">Head and thorax</tissue>
    </source>
</reference>
<evidence type="ECO:0000313" key="2">
    <source>
        <dbReference type="Proteomes" id="UP000037510"/>
    </source>
</evidence>
<sequence length="104" mass="11337">MVCDSTENADLVANQFNKCIIASALATPSEHNHRERRDVMDSMKNAWGEVVQTLSDAGDAVVHVFKPTEKSVADKMADSVVNVFKPTEKSTLDKMADGIKSLAQ</sequence>
<gene>
    <name evidence="1" type="ORF">OBRU01_08190</name>
</gene>
<keyword evidence="2" id="KW-1185">Reference proteome</keyword>
<protein>
    <submittedName>
        <fullName evidence="1">Phage tape measure minor tail protein</fullName>
    </submittedName>
</protein>
<comment type="caution">
    <text evidence="1">The sequence shown here is derived from an EMBL/GenBank/DDBJ whole genome shotgun (WGS) entry which is preliminary data.</text>
</comment>
<name>A0A0L7LHY7_OPEBR</name>
<dbReference type="AlphaFoldDB" id="A0A0L7LHY7"/>
<evidence type="ECO:0000313" key="1">
    <source>
        <dbReference type="EMBL" id="KOB74979.1"/>
    </source>
</evidence>